<evidence type="ECO:0000256" key="2">
    <source>
        <dbReference type="SAM" id="MobiDB-lite"/>
    </source>
</evidence>
<reference evidence="3" key="1">
    <citation type="submission" date="2023-06" db="EMBL/GenBank/DDBJ databases">
        <title>Survivors Of The Sea: Transcriptome response of Skeletonema marinoi to long-term dormancy.</title>
        <authorList>
            <person name="Pinder M.I.M."/>
            <person name="Kourtchenko O."/>
            <person name="Robertson E.K."/>
            <person name="Larsson T."/>
            <person name="Maumus F."/>
            <person name="Osuna-Cruz C.M."/>
            <person name="Vancaester E."/>
            <person name="Stenow R."/>
            <person name="Vandepoele K."/>
            <person name="Ploug H."/>
            <person name="Bruchert V."/>
            <person name="Godhe A."/>
            <person name="Topel M."/>
        </authorList>
    </citation>
    <scope>NUCLEOTIDE SEQUENCE</scope>
    <source>
        <strain evidence="3">R05AC</strain>
    </source>
</reference>
<feature type="compositionally biased region" description="Basic residues" evidence="2">
    <location>
        <begin position="44"/>
        <end position="59"/>
    </location>
</feature>
<feature type="compositionally biased region" description="Basic and acidic residues" evidence="2">
    <location>
        <begin position="11"/>
        <end position="22"/>
    </location>
</feature>
<evidence type="ECO:0000313" key="3">
    <source>
        <dbReference type="EMBL" id="KAK1732500.1"/>
    </source>
</evidence>
<dbReference type="PANTHER" id="PTHR24111:SF0">
    <property type="entry name" value="LEUCINE-RICH REPEAT-CONTAINING PROTEIN"/>
    <property type="match status" value="1"/>
</dbReference>
<dbReference type="EMBL" id="JATAAI010000065">
    <property type="protein sequence ID" value="KAK1732500.1"/>
    <property type="molecule type" value="Genomic_DNA"/>
</dbReference>
<comment type="caution">
    <text evidence="3">The sequence shown here is derived from an EMBL/GenBank/DDBJ whole genome shotgun (WGS) entry which is preliminary data.</text>
</comment>
<sequence length="734" mass="81716">MNDATQQSEEETPRRSGRERKQVISVYTEAKRAAVAAERGKAVNNHHSRSGRSTRSRKRKQEEESDDNGFDGDDEEDNYASSDDEDRLSDAASSEGEDDLIDDEGDTRVIPSTRSMYQWRLREGEQTNSYQSVDGSKIIGNHHCYFTGGQYTNLTWNARGALSTGQKALVSKQRKRSIKLERVFGHSSNLSQVPYPSSSLEMFKIINYHLPPSSWLENNILSTLENIHTLRALELSNCSLSADDLSSLVDYIANNTTLSTLDISHTNIESEYTAKALAKALKKHPAICNVNLAYCSLAGGSAVVDKILAACKSCDSLKIGHEDFDKESVALVAKFIGKKNSLSSFSLTGAAIDNDNKKLLTDALVKNKTIESLSLQSNKLQLPGIIRNTKKITKSLSRLTRLDLSHNSLPLTGAKMMASFLESAEARANAFLPALKKNTTLQQLDLSRNWLNDQCVPAVVDMLRNNSTLLKFDLTGNKSLKTVKQRAVSRWGYVEGQFGLDESRSTPHVDGGRAKIVKDALFDTTSLDSIAASNHTCALSMTGHNHNDSFEETIRRINALDASEGIKIRYKLVLALNHVNTDLYNPRSFDSIPLELMPCLLEMLQQGIGYNGFGKDIAPKTMPNLDTKKSSSWGTWNPLTRKREKASSKDVESLSRLYEVITSWQSLPQLFARGPGVTKLAKTKSTAKPRKRRKFGDKSDDEDDAWIPKGGRRTGKRKWNPQTRKREYIPPPVY</sequence>
<feature type="region of interest" description="Disordered" evidence="2">
    <location>
        <begin position="624"/>
        <end position="645"/>
    </location>
</feature>
<dbReference type="InterPro" id="IPR052201">
    <property type="entry name" value="LRR-containing_regulator"/>
</dbReference>
<dbReference type="Gene3D" id="3.80.10.10">
    <property type="entry name" value="Ribonuclease Inhibitor"/>
    <property type="match status" value="3"/>
</dbReference>
<organism evidence="3 4">
    <name type="scientific">Skeletonema marinoi</name>
    <dbReference type="NCBI Taxonomy" id="267567"/>
    <lineage>
        <taxon>Eukaryota</taxon>
        <taxon>Sar</taxon>
        <taxon>Stramenopiles</taxon>
        <taxon>Ochrophyta</taxon>
        <taxon>Bacillariophyta</taxon>
        <taxon>Coscinodiscophyceae</taxon>
        <taxon>Thalassiosirophycidae</taxon>
        <taxon>Thalassiosirales</taxon>
        <taxon>Skeletonemataceae</taxon>
        <taxon>Skeletonema</taxon>
        <taxon>Skeletonema marinoi-dohrnii complex</taxon>
    </lineage>
</organism>
<proteinExistence type="predicted"/>
<feature type="compositionally biased region" description="Basic residues" evidence="2">
    <location>
        <begin position="681"/>
        <end position="695"/>
    </location>
</feature>
<evidence type="ECO:0000256" key="1">
    <source>
        <dbReference type="ARBA" id="ARBA00022737"/>
    </source>
</evidence>
<accession>A0AAD8XS65</accession>
<keyword evidence="1" id="KW-0677">Repeat</keyword>
<dbReference type="PANTHER" id="PTHR24111">
    <property type="entry name" value="LEUCINE-RICH REPEAT-CONTAINING PROTEIN 34"/>
    <property type="match status" value="1"/>
</dbReference>
<keyword evidence="4" id="KW-1185">Reference proteome</keyword>
<feature type="region of interest" description="Disordered" evidence="2">
    <location>
        <begin position="1"/>
        <end position="109"/>
    </location>
</feature>
<gene>
    <name evidence="3" type="ORF">QTG54_016783</name>
</gene>
<feature type="compositionally biased region" description="Basic residues" evidence="2">
    <location>
        <begin position="710"/>
        <end position="719"/>
    </location>
</feature>
<dbReference type="Proteomes" id="UP001224775">
    <property type="component" value="Unassembled WGS sequence"/>
</dbReference>
<dbReference type="AlphaFoldDB" id="A0AAD8XS65"/>
<name>A0AAD8XS65_9STRA</name>
<evidence type="ECO:0000313" key="4">
    <source>
        <dbReference type="Proteomes" id="UP001224775"/>
    </source>
</evidence>
<dbReference type="SUPFAM" id="SSF52047">
    <property type="entry name" value="RNI-like"/>
    <property type="match status" value="1"/>
</dbReference>
<dbReference type="SMART" id="SM00368">
    <property type="entry name" value="LRR_RI"/>
    <property type="match status" value="5"/>
</dbReference>
<feature type="compositionally biased region" description="Acidic residues" evidence="2">
    <location>
        <begin position="63"/>
        <end position="87"/>
    </location>
</feature>
<dbReference type="InterPro" id="IPR001611">
    <property type="entry name" value="Leu-rich_rpt"/>
</dbReference>
<dbReference type="InterPro" id="IPR032675">
    <property type="entry name" value="LRR_dom_sf"/>
</dbReference>
<feature type="region of interest" description="Disordered" evidence="2">
    <location>
        <begin position="678"/>
        <end position="734"/>
    </location>
</feature>
<dbReference type="Pfam" id="PF13516">
    <property type="entry name" value="LRR_6"/>
    <property type="match status" value="2"/>
</dbReference>
<protein>
    <submittedName>
        <fullName evidence="3">Leucine-rich repeat protein</fullName>
    </submittedName>
</protein>
<feature type="compositionally biased region" description="Acidic residues" evidence="2">
    <location>
        <begin position="95"/>
        <end position="105"/>
    </location>
</feature>